<accession>A0ABY7YW94</accession>
<feature type="signal peptide" evidence="1">
    <location>
        <begin position="1"/>
        <end position="31"/>
    </location>
</feature>
<dbReference type="EMBL" id="CP118247">
    <property type="protein sequence ID" value="WDR05506.1"/>
    <property type="molecule type" value="Genomic_DNA"/>
</dbReference>
<dbReference type="RefSeq" id="WP_282211025.1">
    <property type="nucleotide sequence ID" value="NZ_CP118247.1"/>
</dbReference>
<keyword evidence="1" id="KW-0732">Signal</keyword>
<protein>
    <recommendedName>
        <fullName evidence="4">Choice-of-anchor G family protein</fullName>
    </recommendedName>
</protein>
<dbReference type="Proteomes" id="UP001222118">
    <property type="component" value="Chromosome"/>
</dbReference>
<evidence type="ECO:0000313" key="3">
    <source>
        <dbReference type="Proteomes" id="UP001222118"/>
    </source>
</evidence>
<reference evidence="2 3" key="1">
    <citation type="submission" date="2023-02" db="EMBL/GenBank/DDBJ databases">
        <title>Devosia chondri sp. nov., isolated from the phycosphere of marine algae.</title>
        <authorList>
            <person name="Kim J.M."/>
            <person name="Lee J.K."/>
            <person name="Choi B.J."/>
            <person name="Bayburt H."/>
            <person name="Jeon C.O."/>
        </authorList>
    </citation>
    <scope>NUCLEOTIDE SEQUENCE [LARGE SCALE GENOMIC DNA]</scope>
    <source>
        <strain evidence="2 3">G2-5</strain>
    </source>
</reference>
<keyword evidence="3" id="KW-1185">Reference proteome</keyword>
<sequence>MTLATRSRGRLSALTAACLLTLALPASPAFAKTKEKPAVETTAPNPFEYKLDIPTIDMVGANMDEATLRDILSGNIVPHAAELAGLKATSITIPQINFTYSTVGDGGVPIAGAVQYADIVLSDISAGVVGSVAIGSTTLDAKKVAGAFGQMSAKKLNIAAMLGAFGLVPEPQDTSFQTIYADFAAVGGTISGPELDCEFGKFSLDEFQARPLKTNFLEIMALASDMETQDGNPPPEAIGKLLRIYADLFTAFKSTPAHFSGIDCSGDADGEQFAMKLGPITMDGYSPGIYPGIAIEGLKTSFGKDGVFDFGSFVSKPFDLTGPIAVLETAPVNIDQEWLEKNGRRLIPDYAGMSFSDVVIDVPSPDNPTDRIKGGIGNFDLSLAQYLNGIPTDIKTSAAHITLELPKNSKDEQLQQLIALGLTDLDLGFTFDTAWSREDQTIALNELSLTGVNLADVKLSGALGRVSERVFSLEPTEVLIAGTAIVVKNLDLNVLDTGLTELILASVAKEQGTDAATIRPVFASLAQGTIVSFLVGAAEAQNVGKAVSKFIAGTAKSLSINLTAKEEPGLTLDDFMAAEDDPTQLIGKVNISASAE</sequence>
<evidence type="ECO:0008006" key="4">
    <source>
        <dbReference type="Google" id="ProtNLM"/>
    </source>
</evidence>
<organism evidence="2 3">
    <name type="scientific">Devosia rhodophyticola</name>
    <dbReference type="NCBI Taxonomy" id="3026423"/>
    <lineage>
        <taxon>Bacteria</taxon>
        <taxon>Pseudomonadati</taxon>
        <taxon>Pseudomonadota</taxon>
        <taxon>Alphaproteobacteria</taxon>
        <taxon>Hyphomicrobiales</taxon>
        <taxon>Devosiaceae</taxon>
        <taxon>Devosia</taxon>
    </lineage>
</organism>
<feature type="chain" id="PRO_5046211946" description="Choice-of-anchor G family protein" evidence="1">
    <location>
        <begin position="32"/>
        <end position="596"/>
    </location>
</feature>
<evidence type="ECO:0000313" key="2">
    <source>
        <dbReference type="EMBL" id="WDR05506.1"/>
    </source>
</evidence>
<gene>
    <name evidence="2" type="ORF">PSQ90_14675</name>
</gene>
<name>A0ABY7YW94_9HYPH</name>
<evidence type="ECO:0000256" key="1">
    <source>
        <dbReference type="SAM" id="SignalP"/>
    </source>
</evidence>
<proteinExistence type="predicted"/>